<evidence type="ECO:0000313" key="11">
    <source>
        <dbReference type="Proteomes" id="UP000244915"/>
    </source>
</evidence>
<sequence length="216" mass="22639">MSRLLQQPLGVILAGGLATRMGGGDKGLLEIGGAPLLQRVIDRIEPQVGGLALNANGEAARFARYRLPVLPDTIAGFPGPLAGVLAGLDWAAEQGADSIVTVAADTPFFPCDLVPRLLLAAEEAPHLLALACTPRSGDEALKSGGGKKINRHPTFGLWPVSLRDDLRAALEGGLRKVVLWTDQHGAGEALFPAEPFDPFFNVNTPEDLARAEALAS</sequence>
<feature type="binding site" evidence="8">
    <location>
        <position position="54"/>
    </location>
    <ligand>
        <name>GTP</name>
        <dbReference type="ChEBI" id="CHEBI:37565"/>
    </ligand>
</feature>
<keyword evidence="4 8" id="KW-0547">Nucleotide-binding</keyword>
<comment type="domain">
    <text evidence="8">The N-terminal domain determines nucleotide recognition and specific binding, while the C-terminal domain determines the specific binding to the target protein.</text>
</comment>
<gene>
    <name evidence="8" type="primary">mobA</name>
    <name evidence="10" type="ORF">CEW88_21085</name>
</gene>
<dbReference type="GO" id="GO:1902758">
    <property type="term" value="P:bis(molybdopterin guanine dinucleotide)molybdenum biosynthetic process"/>
    <property type="evidence" value="ECO:0007669"/>
    <property type="project" value="TreeGrafter"/>
</dbReference>
<comment type="subunit">
    <text evidence="8">Monomer.</text>
</comment>
<evidence type="ECO:0000256" key="8">
    <source>
        <dbReference type="HAMAP-Rule" id="MF_00316"/>
    </source>
</evidence>
<feature type="binding site" evidence="8">
    <location>
        <begin position="13"/>
        <end position="15"/>
    </location>
    <ligand>
        <name>GTP</name>
        <dbReference type="ChEBI" id="CHEBI:37565"/>
    </ligand>
</feature>
<evidence type="ECO:0000259" key="9">
    <source>
        <dbReference type="Pfam" id="PF12804"/>
    </source>
</evidence>
<geneLocation type="plasmid" evidence="10 11">
    <name>unnamed1</name>
</geneLocation>
<feature type="binding site" evidence="8">
    <location>
        <position position="105"/>
    </location>
    <ligand>
        <name>Mg(2+)</name>
        <dbReference type="ChEBI" id="CHEBI:18420"/>
    </ligand>
</feature>
<dbReference type="GO" id="GO:0046872">
    <property type="term" value="F:metal ion binding"/>
    <property type="evidence" value="ECO:0007669"/>
    <property type="project" value="UniProtKB-KW"/>
</dbReference>
<dbReference type="NCBIfam" id="TIGR02665">
    <property type="entry name" value="molyb_mobA"/>
    <property type="match status" value="1"/>
</dbReference>
<keyword evidence="5 8" id="KW-0460">Magnesium</keyword>
<evidence type="ECO:0000313" key="10">
    <source>
        <dbReference type="EMBL" id="AWI86234.1"/>
    </source>
</evidence>
<dbReference type="OrthoDB" id="9788394at2"/>
<evidence type="ECO:0000256" key="6">
    <source>
        <dbReference type="ARBA" id="ARBA00023134"/>
    </source>
</evidence>
<name>A0A2U8HK77_9RHOB</name>
<accession>A0A2U8HK77</accession>
<evidence type="ECO:0000256" key="2">
    <source>
        <dbReference type="ARBA" id="ARBA00022679"/>
    </source>
</evidence>
<dbReference type="InterPro" id="IPR013482">
    <property type="entry name" value="Molybde_CF_guanTrfase"/>
</dbReference>
<dbReference type="EMBL" id="CP022191">
    <property type="protein sequence ID" value="AWI86234.1"/>
    <property type="molecule type" value="Genomic_DNA"/>
</dbReference>
<dbReference type="GO" id="GO:0005525">
    <property type="term" value="F:GTP binding"/>
    <property type="evidence" value="ECO:0007669"/>
    <property type="project" value="UniProtKB-UniRule"/>
</dbReference>
<dbReference type="RefSeq" id="WP_108970335.1">
    <property type="nucleotide sequence ID" value="NZ_CP022191.1"/>
</dbReference>
<dbReference type="Gene3D" id="3.90.550.10">
    <property type="entry name" value="Spore Coat Polysaccharide Biosynthesis Protein SpsA, Chain A"/>
    <property type="match status" value="1"/>
</dbReference>
<dbReference type="AlphaFoldDB" id="A0A2U8HK77"/>
<dbReference type="GO" id="GO:0061603">
    <property type="term" value="F:molybdenum cofactor guanylyltransferase activity"/>
    <property type="evidence" value="ECO:0007669"/>
    <property type="project" value="UniProtKB-EC"/>
</dbReference>
<feature type="domain" description="MobA-like NTP transferase" evidence="9">
    <location>
        <begin position="10"/>
        <end position="179"/>
    </location>
</feature>
<evidence type="ECO:0000256" key="7">
    <source>
        <dbReference type="ARBA" id="ARBA00023150"/>
    </source>
</evidence>
<dbReference type="GO" id="GO:0005737">
    <property type="term" value="C:cytoplasm"/>
    <property type="evidence" value="ECO:0007669"/>
    <property type="project" value="UniProtKB-SubCell"/>
</dbReference>
<keyword evidence="3 8" id="KW-0479">Metal-binding</keyword>
<dbReference type="Pfam" id="PF12804">
    <property type="entry name" value="NTP_transf_3"/>
    <property type="match status" value="1"/>
</dbReference>
<keyword evidence="1 8" id="KW-0963">Cytoplasm</keyword>
<keyword evidence="10" id="KW-0614">Plasmid</keyword>
<keyword evidence="6 8" id="KW-0342">GTP-binding</keyword>
<keyword evidence="10" id="KW-0548">Nucleotidyltransferase</keyword>
<dbReference type="HAMAP" id="MF_00316">
    <property type="entry name" value="MobA"/>
    <property type="match status" value="1"/>
</dbReference>
<dbReference type="Proteomes" id="UP000244915">
    <property type="component" value="Plasmid unnamed1"/>
</dbReference>
<reference evidence="10 11" key="1">
    <citation type="submission" date="2017-06" db="EMBL/GenBank/DDBJ databases">
        <title>Yangia sp. YSBP01 complete genome sequence.</title>
        <authorList>
            <person name="Woo J.-H."/>
            <person name="Kim H.-S."/>
        </authorList>
    </citation>
    <scope>NUCLEOTIDE SEQUENCE [LARGE SCALE GENOMIC DNA]</scope>
    <source>
        <strain evidence="10 11">YSBP01</strain>
        <plasmid evidence="10 11">unnamed1</plasmid>
    </source>
</reference>
<feature type="binding site" evidence="8">
    <location>
        <position position="72"/>
    </location>
    <ligand>
        <name>GTP</name>
        <dbReference type="ChEBI" id="CHEBI:37565"/>
    </ligand>
</feature>
<comment type="catalytic activity">
    <reaction evidence="8">
        <text>Mo-molybdopterin + GTP + H(+) = Mo-molybdopterin guanine dinucleotide + diphosphate</text>
        <dbReference type="Rhea" id="RHEA:34243"/>
        <dbReference type="ChEBI" id="CHEBI:15378"/>
        <dbReference type="ChEBI" id="CHEBI:33019"/>
        <dbReference type="ChEBI" id="CHEBI:37565"/>
        <dbReference type="ChEBI" id="CHEBI:71302"/>
        <dbReference type="ChEBI" id="CHEBI:71310"/>
        <dbReference type="EC" id="2.7.7.77"/>
    </reaction>
</comment>
<evidence type="ECO:0000256" key="4">
    <source>
        <dbReference type="ARBA" id="ARBA00022741"/>
    </source>
</evidence>
<dbReference type="EC" id="2.7.7.77" evidence="8"/>
<evidence type="ECO:0000256" key="3">
    <source>
        <dbReference type="ARBA" id="ARBA00022723"/>
    </source>
</evidence>
<feature type="binding site" evidence="8">
    <location>
        <position position="26"/>
    </location>
    <ligand>
        <name>GTP</name>
        <dbReference type="ChEBI" id="CHEBI:37565"/>
    </ligand>
</feature>
<dbReference type="PANTHER" id="PTHR19136">
    <property type="entry name" value="MOLYBDENUM COFACTOR GUANYLYLTRANSFERASE"/>
    <property type="match status" value="1"/>
</dbReference>
<dbReference type="KEGG" id="ypac:CEW88_21085"/>
<keyword evidence="7 8" id="KW-0501">Molybdenum cofactor biosynthesis</keyword>
<feature type="binding site" evidence="8">
    <location>
        <position position="105"/>
    </location>
    <ligand>
        <name>GTP</name>
        <dbReference type="ChEBI" id="CHEBI:37565"/>
    </ligand>
</feature>
<comment type="subcellular location">
    <subcellularLocation>
        <location evidence="8">Cytoplasm</location>
    </subcellularLocation>
</comment>
<keyword evidence="2 8" id="KW-0808">Transferase</keyword>
<protein>
    <recommendedName>
        <fullName evidence="8">Molybdenum cofactor guanylyltransferase</fullName>
        <shortName evidence="8">MoCo guanylyltransferase</shortName>
        <ecNumber evidence="8">2.7.7.77</ecNumber>
    </recommendedName>
    <alternativeName>
        <fullName evidence="8">GTP:molybdopterin guanylyltransferase</fullName>
    </alternativeName>
    <alternativeName>
        <fullName evidence="8">Mo-MPT guanylyltransferase</fullName>
    </alternativeName>
    <alternativeName>
        <fullName evidence="8">Molybdopterin guanylyltransferase</fullName>
    </alternativeName>
    <alternativeName>
        <fullName evidence="8">Molybdopterin-guanine dinucleotide synthase</fullName>
        <shortName evidence="8">MGD synthase</shortName>
    </alternativeName>
</protein>
<comment type="cofactor">
    <cofactor evidence="8">
        <name>Mg(2+)</name>
        <dbReference type="ChEBI" id="CHEBI:18420"/>
    </cofactor>
</comment>
<comment type="similarity">
    <text evidence="8">Belongs to the MobA family.</text>
</comment>
<dbReference type="InterPro" id="IPR029044">
    <property type="entry name" value="Nucleotide-diphossugar_trans"/>
</dbReference>
<evidence type="ECO:0000256" key="1">
    <source>
        <dbReference type="ARBA" id="ARBA00022490"/>
    </source>
</evidence>
<dbReference type="PANTHER" id="PTHR19136:SF81">
    <property type="entry name" value="MOLYBDENUM COFACTOR GUANYLYLTRANSFERASE"/>
    <property type="match status" value="1"/>
</dbReference>
<dbReference type="InterPro" id="IPR025877">
    <property type="entry name" value="MobA-like_NTP_Trfase"/>
</dbReference>
<organism evidence="10 11">
    <name type="scientific">Alloyangia pacifica</name>
    <dbReference type="NCBI Taxonomy" id="311180"/>
    <lineage>
        <taxon>Bacteria</taxon>
        <taxon>Pseudomonadati</taxon>
        <taxon>Pseudomonadota</taxon>
        <taxon>Alphaproteobacteria</taxon>
        <taxon>Rhodobacterales</taxon>
        <taxon>Roseobacteraceae</taxon>
        <taxon>Alloyangia</taxon>
    </lineage>
</organism>
<evidence type="ECO:0000256" key="5">
    <source>
        <dbReference type="ARBA" id="ARBA00022842"/>
    </source>
</evidence>
<proteinExistence type="inferred from homology"/>
<dbReference type="CDD" id="cd02503">
    <property type="entry name" value="MobA"/>
    <property type="match status" value="1"/>
</dbReference>
<dbReference type="SUPFAM" id="SSF53448">
    <property type="entry name" value="Nucleotide-diphospho-sugar transferases"/>
    <property type="match status" value="1"/>
</dbReference>
<comment type="function">
    <text evidence="8">Transfers a GMP moiety from GTP to Mo-molybdopterin (Mo-MPT) cofactor (Moco or molybdenum cofactor) to form Mo-molybdopterin guanine dinucleotide (Mo-MGD) cofactor.</text>
</comment>